<dbReference type="SUPFAM" id="SSF53850">
    <property type="entry name" value="Periplasmic binding protein-like II"/>
    <property type="match status" value="1"/>
</dbReference>
<dbReference type="Proteomes" id="UP000264036">
    <property type="component" value="Unassembled WGS sequence"/>
</dbReference>
<evidence type="ECO:0000313" key="3">
    <source>
        <dbReference type="EMBL" id="HBP28793.1"/>
    </source>
</evidence>
<name>A0A356LCS1_9BURK</name>
<comment type="similarity">
    <text evidence="1">Belongs to the UPF0065 (bug) family.</text>
</comment>
<sequence>MFNYFSSGNRLFAGAITILAAGVMHTAQAAGFPDKPITFINPYAAGGPADILARIVAKQMSDVLGQSIIIQSKPGGGASIGAEYVARAKPDGYTVLFGTAAAHVVTPLMQKVQYDGIKDFTFVGMVGNIPNVLTVAADSGLKSVDELIKDSQNNPEKYTYASAGNGSSPHLTGENFKQKTQARLLHVPYKGAAPASTDLAGGLVKVGFLNLPAVLPFIKQGKLHALAIAANKRSPALPDVPTMDELGYDGFKGSSWYSMAVPANTPREVVDTLYAALKKVSESPDTISMYEKQGVEPFLMDSKAASDFVAQDRERIEKLLKAANITSK</sequence>
<evidence type="ECO:0000313" key="4">
    <source>
        <dbReference type="Proteomes" id="UP000264036"/>
    </source>
</evidence>
<dbReference type="PANTHER" id="PTHR42928">
    <property type="entry name" value="TRICARBOXYLATE-BINDING PROTEIN"/>
    <property type="match status" value="1"/>
</dbReference>
<dbReference type="InterPro" id="IPR042100">
    <property type="entry name" value="Bug_dom1"/>
</dbReference>
<accession>A0A356LCS1</accession>
<dbReference type="PANTHER" id="PTHR42928:SF5">
    <property type="entry name" value="BLR1237 PROTEIN"/>
    <property type="match status" value="1"/>
</dbReference>
<dbReference type="EMBL" id="DOEK01000008">
    <property type="protein sequence ID" value="HBP28793.1"/>
    <property type="molecule type" value="Genomic_DNA"/>
</dbReference>
<reference evidence="3 4" key="1">
    <citation type="journal article" date="2018" name="Nat. Biotechnol.">
        <title>A standardized bacterial taxonomy based on genome phylogeny substantially revises the tree of life.</title>
        <authorList>
            <person name="Parks D.H."/>
            <person name="Chuvochina M."/>
            <person name="Waite D.W."/>
            <person name="Rinke C."/>
            <person name="Skarshewski A."/>
            <person name="Chaumeil P.A."/>
            <person name="Hugenholtz P."/>
        </authorList>
    </citation>
    <scope>NUCLEOTIDE SEQUENCE [LARGE SCALE GENOMIC DNA]</scope>
    <source>
        <strain evidence="3">UBA10707</strain>
    </source>
</reference>
<dbReference type="InterPro" id="IPR005064">
    <property type="entry name" value="BUG"/>
</dbReference>
<comment type="caution">
    <text evidence="3">The sequence shown here is derived from an EMBL/GenBank/DDBJ whole genome shotgun (WGS) entry which is preliminary data.</text>
</comment>
<organism evidence="3 4">
    <name type="scientific">Advenella kashmirensis</name>
    <dbReference type="NCBI Taxonomy" id="310575"/>
    <lineage>
        <taxon>Bacteria</taxon>
        <taxon>Pseudomonadati</taxon>
        <taxon>Pseudomonadota</taxon>
        <taxon>Betaproteobacteria</taxon>
        <taxon>Burkholderiales</taxon>
        <taxon>Alcaligenaceae</taxon>
    </lineage>
</organism>
<protein>
    <submittedName>
        <fullName evidence="3">Tripartite tricarboxylate transporter substrate binding protein</fullName>
    </submittedName>
</protein>
<keyword evidence="2" id="KW-0732">Signal</keyword>
<dbReference type="AlphaFoldDB" id="A0A356LCS1"/>
<dbReference type="Gene3D" id="3.40.190.150">
    <property type="entry name" value="Bordetella uptake gene, domain 1"/>
    <property type="match status" value="1"/>
</dbReference>
<dbReference type="PIRSF" id="PIRSF017082">
    <property type="entry name" value="YflP"/>
    <property type="match status" value="1"/>
</dbReference>
<gene>
    <name evidence="3" type="ORF">DD666_05190</name>
</gene>
<dbReference type="Pfam" id="PF03401">
    <property type="entry name" value="TctC"/>
    <property type="match status" value="1"/>
</dbReference>
<proteinExistence type="inferred from homology"/>
<dbReference type="Gene3D" id="3.40.190.10">
    <property type="entry name" value="Periplasmic binding protein-like II"/>
    <property type="match status" value="1"/>
</dbReference>
<feature type="signal peptide" evidence="2">
    <location>
        <begin position="1"/>
        <end position="29"/>
    </location>
</feature>
<evidence type="ECO:0000256" key="1">
    <source>
        <dbReference type="ARBA" id="ARBA00006987"/>
    </source>
</evidence>
<dbReference type="CDD" id="cd07012">
    <property type="entry name" value="PBP2_Bug_TTT"/>
    <property type="match status" value="1"/>
</dbReference>
<evidence type="ECO:0000256" key="2">
    <source>
        <dbReference type="SAM" id="SignalP"/>
    </source>
</evidence>
<feature type="chain" id="PRO_5016560342" evidence="2">
    <location>
        <begin position="30"/>
        <end position="328"/>
    </location>
</feature>